<reference evidence="6 7" key="1">
    <citation type="submission" date="2018-11" db="EMBL/GenBank/DDBJ databases">
        <title>Chryseotalea sanarue gen. nov., sp., nov., a member of the family Cytophagaceae, isolated from a brackish lake in Hamamatsu Japan.</title>
        <authorList>
            <person name="Maejima Y."/>
            <person name="Iino T."/>
            <person name="Muraguchi Y."/>
            <person name="Fukuda K."/>
            <person name="Ohkuma M."/>
            <person name="Moriuchi R."/>
            <person name="Dohra H."/>
            <person name="Kimbara K."/>
            <person name="Shintani M."/>
        </authorList>
    </citation>
    <scope>NUCLEOTIDE SEQUENCE [LARGE SCALE GENOMIC DNA]</scope>
    <source>
        <strain evidence="6 7">Ys</strain>
    </source>
</reference>
<dbReference type="CDD" id="cd06170">
    <property type="entry name" value="LuxR_C_like"/>
    <property type="match status" value="1"/>
</dbReference>
<gene>
    <name evidence="6" type="ORF">SanaruYs_13660</name>
</gene>
<dbReference type="Pfam" id="PF00196">
    <property type="entry name" value="GerE"/>
    <property type="match status" value="1"/>
</dbReference>
<feature type="domain" description="HTH luxR-type" evidence="4">
    <location>
        <begin position="150"/>
        <end position="215"/>
    </location>
</feature>
<evidence type="ECO:0000256" key="2">
    <source>
        <dbReference type="ARBA" id="ARBA00023125"/>
    </source>
</evidence>
<accession>A0A401U8E2</accession>
<name>A0A401U8E2_9BACT</name>
<keyword evidence="7" id="KW-1185">Reference proteome</keyword>
<evidence type="ECO:0000256" key="1">
    <source>
        <dbReference type="ARBA" id="ARBA00022553"/>
    </source>
</evidence>
<dbReference type="SUPFAM" id="SSF46894">
    <property type="entry name" value="C-terminal effector domain of the bipartite response regulators"/>
    <property type="match status" value="1"/>
</dbReference>
<dbReference type="PRINTS" id="PR00038">
    <property type="entry name" value="HTHLUXR"/>
</dbReference>
<keyword evidence="2 6" id="KW-0238">DNA-binding</keyword>
<dbReference type="PROSITE" id="PS50110">
    <property type="entry name" value="RESPONSE_REGULATORY"/>
    <property type="match status" value="1"/>
</dbReference>
<dbReference type="InterPro" id="IPR039420">
    <property type="entry name" value="WalR-like"/>
</dbReference>
<evidence type="ECO:0000259" key="4">
    <source>
        <dbReference type="PROSITE" id="PS50043"/>
    </source>
</evidence>
<feature type="domain" description="Response regulatory" evidence="5">
    <location>
        <begin position="8"/>
        <end position="124"/>
    </location>
</feature>
<dbReference type="PROSITE" id="PS50043">
    <property type="entry name" value="HTH_LUXR_2"/>
    <property type="match status" value="1"/>
</dbReference>
<dbReference type="Pfam" id="PF00072">
    <property type="entry name" value="Response_reg"/>
    <property type="match status" value="1"/>
</dbReference>
<feature type="modified residue" description="4-aspartylphosphate" evidence="3">
    <location>
        <position position="59"/>
    </location>
</feature>
<dbReference type="SUPFAM" id="SSF52172">
    <property type="entry name" value="CheY-like"/>
    <property type="match status" value="1"/>
</dbReference>
<organism evidence="6 7">
    <name type="scientific">Chryseotalea sanaruensis</name>
    <dbReference type="NCBI Taxonomy" id="2482724"/>
    <lineage>
        <taxon>Bacteria</taxon>
        <taxon>Pseudomonadati</taxon>
        <taxon>Bacteroidota</taxon>
        <taxon>Cytophagia</taxon>
        <taxon>Cytophagales</taxon>
        <taxon>Chryseotaleaceae</taxon>
        <taxon>Chryseotalea</taxon>
    </lineage>
</organism>
<dbReference type="GO" id="GO:0000160">
    <property type="term" value="P:phosphorelay signal transduction system"/>
    <property type="evidence" value="ECO:0007669"/>
    <property type="project" value="InterPro"/>
</dbReference>
<dbReference type="PANTHER" id="PTHR43214">
    <property type="entry name" value="TWO-COMPONENT RESPONSE REGULATOR"/>
    <property type="match status" value="1"/>
</dbReference>
<dbReference type="InterPro" id="IPR016032">
    <property type="entry name" value="Sig_transdc_resp-reg_C-effctor"/>
</dbReference>
<comment type="caution">
    <text evidence="6">The sequence shown here is derived from an EMBL/GenBank/DDBJ whole genome shotgun (WGS) entry which is preliminary data.</text>
</comment>
<dbReference type="InterPro" id="IPR011006">
    <property type="entry name" value="CheY-like_superfamily"/>
</dbReference>
<dbReference type="InterPro" id="IPR058245">
    <property type="entry name" value="NreC/VraR/RcsB-like_REC"/>
</dbReference>
<dbReference type="SMART" id="SM00421">
    <property type="entry name" value="HTH_LUXR"/>
    <property type="match status" value="1"/>
</dbReference>
<dbReference type="GO" id="GO:0003677">
    <property type="term" value="F:DNA binding"/>
    <property type="evidence" value="ECO:0007669"/>
    <property type="project" value="UniProtKB-KW"/>
</dbReference>
<dbReference type="GO" id="GO:0006355">
    <property type="term" value="P:regulation of DNA-templated transcription"/>
    <property type="evidence" value="ECO:0007669"/>
    <property type="project" value="InterPro"/>
</dbReference>
<dbReference type="RefSeq" id="WP_127121784.1">
    <property type="nucleotide sequence ID" value="NZ_BHXQ01000002.1"/>
</dbReference>
<dbReference type="InterPro" id="IPR001789">
    <property type="entry name" value="Sig_transdc_resp-reg_receiver"/>
</dbReference>
<dbReference type="AlphaFoldDB" id="A0A401U8E2"/>
<sequence>MSIKPDLKVYIADDHTIFRKAMVSLLQSFERVASVKDAENGKELLALVKESQPDIVLLDLQMPVMDGSETCEQLYNKYPDVRVIVLSMHDSERYVLHMMDLGARAFLFKNVEPDELEAAIYSVADKDFYHNEFIASILRKSLREKHNLKRPDFNPGLSERELEVLRLICEEYSTKEISSRLSLSDRTVENHRARIMEKIGVKNIVGVVRYAYESGLLT</sequence>
<evidence type="ECO:0000313" key="7">
    <source>
        <dbReference type="Proteomes" id="UP000288227"/>
    </source>
</evidence>
<dbReference type="PANTHER" id="PTHR43214:SF43">
    <property type="entry name" value="TWO-COMPONENT RESPONSE REGULATOR"/>
    <property type="match status" value="1"/>
</dbReference>
<dbReference type="Gene3D" id="3.40.50.2300">
    <property type="match status" value="1"/>
</dbReference>
<dbReference type="SMART" id="SM00448">
    <property type="entry name" value="REC"/>
    <property type="match status" value="1"/>
</dbReference>
<proteinExistence type="predicted"/>
<evidence type="ECO:0000313" key="6">
    <source>
        <dbReference type="EMBL" id="GCC51146.1"/>
    </source>
</evidence>
<dbReference type="Proteomes" id="UP000288227">
    <property type="component" value="Unassembled WGS sequence"/>
</dbReference>
<keyword evidence="1 3" id="KW-0597">Phosphoprotein</keyword>
<evidence type="ECO:0000256" key="3">
    <source>
        <dbReference type="PROSITE-ProRule" id="PRU00169"/>
    </source>
</evidence>
<protein>
    <submittedName>
        <fullName evidence="6">DNA-binding response regulator</fullName>
    </submittedName>
</protein>
<dbReference type="OrthoDB" id="9797341at2"/>
<dbReference type="CDD" id="cd17535">
    <property type="entry name" value="REC_NarL-like"/>
    <property type="match status" value="1"/>
</dbReference>
<evidence type="ECO:0000259" key="5">
    <source>
        <dbReference type="PROSITE" id="PS50110"/>
    </source>
</evidence>
<dbReference type="InterPro" id="IPR000792">
    <property type="entry name" value="Tscrpt_reg_LuxR_C"/>
</dbReference>
<dbReference type="EMBL" id="BHXQ01000002">
    <property type="protein sequence ID" value="GCC51146.1"/>
    <property type="molecule type" value="Genomic_DNA"/>
</dbReference>